<dbReference type="RefSeq" id="WP_207086306.1">
    <property type="nucleotide sequence ID" value="NZ_JAFLQW010000031.1"/>
</dbReference>
<organism evidence="2 3">
    <name type="scientific">Phormidium pseudopriestleyi FRX01</name>
    <dbReference type="NCBI Taxonomy" id="1759528"/>
    <lineage>
        <taxon>Bacteria</taxon>
        <taxon>Bacillati</taxon>
        <taxon>Cyanobacteriota</taxon>
        <taxon>Cyanophyceae</taxon>
        <taxon>Oscillatoriophycideae</taxon>
        <taxon>Oscillatoriales</taxon>
        <taxon>Oscillatoriaceae</taxon>
        <taxon>Phormidium</taxon>
    </lineage>
</organism>
<evidence type="ECO:0000313" key="2">
    <source>
        <dbReference type="EMBL" id="MBO0347733.1"/>
    </source>
</evidence>
<accession>A0ABS3FKU4</accession>
<sequence>MARGGLGWGPPVPSPRHALTGCDRACMEARPTSFFVTQAIALARRHSTHRFPVTCDRTSGGPHPNPDLAKGRGPEAEVKNLLMTPP</sequence>
<proteinExistence type="predicted"/>
<name>A0ABS3FKU4_9CYAN</name>
<keyword evidence="3" id="KW-1185">Reference proteome</keyword>
<comment type="caution">
    <text evidence="2">The sequence shown here is derived from an EMBL/GenBank/DDBJ whole genome shotgun (WGS) entry which is preliminary data.</text>
</comment>
<dbReference type="EMBL" id="JAFLQW010000031">
    <property type="protein sequence ID" value="MBO0347733.1"/>
    <property type="molecule type" value="Genomic_DNA"/>
</dbReference>
<dbReference type="Proteomes" id="UP000664844">
    <property type="component" value="Unassembled WGS sequence"/>
</dbReference>
<feature type="compositionally biased region" description="Basic and acidic residues" evidence="1">
    <location>
        <begin position="69"/>
        <end position="78"/>
    </location>
</feature>
<reference evidence="2 3" key="1">
    <citation type="submission" date="2021-03" db="EMBL/GenBank/DDBJ databases">
        <title>Metabolic Capacity of the Antarctic Cyanobacterium Phormidium pseudopriestleyi that Sustains Oxygenic Photosynthesis in the Presence of Hydrogen Sulfide.</title>
        <authorList>
            <person name="Lumian J.E."/>
            <person name="Jungblut A.D."/>
            <person name="Dillon M.L."/>
            <person name="Hawes I."/>
            <person name="Doran P.T."/>
            <person name="Mackey T.J."/>
            <person name="Dick G.J."/>
            <person name="Grettenberger C.L."/>
            <person name="Sumner D.Y."/>
        </authorList>
    </citation>
    <scope>NUCLEOTIDE SEQUENCE [LARGE SCALE GENOMIC DNA]</scope>
    <source>
        <strain evidence="2 3">FRX01</strain>
    </source>
</reference>
<feature type="region of interest" description="Disordered" evidence="1">
    <location>
        <begin position="52"/>
        <end position="86"/>
    </location>
</feature>
<gene>
    <name evidence="2" type="ORF">J0895_01130</name>
</gene>
<protein>
    <submittedName>
        <fullName evidence="2">Uncharacterized protein</fullName>
    </submittedName>
</protein>
<evidence type="ECO:0000256" key="1">
    <source>
        <dbReference type="SAM" id="MobiDB-lite"/>
    </source>
</evidence>
<evidence type="ECO:0000313" key="3">
    <source>
        <dbReference type="Proteomes" id="UP000664844"/>
    </source>
</evidence>